<dbReference type="EMBL" id="JBCNJP010000023">
    <property type="protein sequence ID" value="KAK9057763.1"/>
    <property type="molecule type" value="Genomic_DNA"/>
</dbReference>
<evidence type="ECO:0000256" key="2">
    <source>
        <dbReference type="SAM" id="MobiDB-lite"/>
    </source>
</evidence>
<evidence type="ECO:0000313" key="4">
    <source>
        <dbReference type="EMBL" id="KAK9057763.1"/>
    </source>
</evidence>
<comment type="caution">
    <text evidence="4">The sequence shown here is derived from an EMBL/GenBank/DDBJ whole genome shotgun (WGS) entry which is preliminary data.</text>
</comment>
<dbReference type="Proteomes" id="UP001408789">
    <property type="component" value="Unassembled WGS sequence"/>
</dbReference>
<dbReference type="GO" id="GO:0003723">
    <property type="term" value="F:RNA binding"/>
    <property type="evidence" value="ECO:0007669"/>
    <property type="project" value="UniProtKB-UniRule"/>
</dbReference>
<dbReference type="PROSITE" id="PS50102">
    <property type="entry name" value="RRM"/>
    <property type="match status" value="1"/>
</dbReference>
<dbReference type="Pfam" id="PF00076">
    <property type="entry name" value="RRM_1"/>
    <property type="match status" value="1"/>
</dbReference>
<dbReference type="Gene3D" id="3.30.70.330">
    <property type="match status" value="1"/>
</dbReference>
<dbReference type="AlphaFoldDB" id="A0AAP0GP81"/>
<dbReference type="InterPro" id="IPR035979">
    <property type="entry name" value="RBD_domain_sf"/>
</dbReference>
<organism evidence="4 5">
    <name type="scientific">Deinandra increscens subsp. villosa</name>
    <dbReference type="NCBI Taxonomy" id="3103831"/>
    <lineage>
        <taxon>Eukaryota</taxon>
        <taxon>Viridiplantae</taxon>
        <taxon>Streptophyta</taxon>
        <taxon>Embryophyta</taxon>
        <taxon>Tracheophyta</taxon>
        <taxon>Spermatophyta</taxon>
        <taxon>Magnoliopsida</taxon>
        <taxon>eudicotyledons</taxon>
        <taxon>Gunneridae</taxon>
        <taxon>Pentapetalae</taxon>
        <taxon>asterids</taxon>
        <taxon>campanulids</taxon>
        <taxon>Asterales</taxon>
        <taxon>Asteraceae</taxon>
        <taxon>Asteroideae</taxon>
        <taxon>Heliantheae alliance</taxon>
        <taxon>Madieae</taxon>
        <taxon>Madiinae</taxon>
        <taxon>Deinandra</taxon>
    </lineage>
</organism>
<evidence type="ECO:0000256" key="1">
    <source>
        <dbReference type="PROSITE-ProRule" id="PRU00176"/>
    </source>
</evidence>
<dbReference type="SMART" id="SM00360">
    <property type="entry name" value="RRM"/>
    <property type="match status" value="1"/>
</dbReference>
<feature type="region of interest" description="Disordered" evidence="2">
    <location>
        <begin position="331"/>
        <end position="353"/>
    </location>
</feature>
<dbReference type="PANTHER" id="PTHR34427:SF5">
    <property type="entry name" value="DUF4283 DOMAIN-CONTAINING PROTEIN"/>
    <property type="match status" value="1"/>
</dbReference>
<feature type="compositionally biased region" description="Acidic residues" evidence="2">
    <location>
        <begin position="331"/>
        <end position="344"/>
    </location>
</feature>
<protein>
    <recommendedName>
        <fullName evidence="3">RRM domain-containing protein</fullName>
    </recommendedName>
</protein>
<keyword evidence="5" id="KW-1185">Reference proteome</keyword>
<evidence type="ECO:0000259" key="3">
    <source>
        <dbReference type="PROSITE" id="PS50102"/>
    </source>
</evidence>
<evidence type="ECO:0000313" key="5">
    <source>
        <dbReference type="Proteomes" id="UP001408789"/>
    </source>
</evidence>
<dbReference type="CDD" id="cd00590">
    <property type="entry name" value="RRM_SF"/>
    <property type="match status" value="1"/>
</dbReference>
<gene>
    <name evidence="4" type="ORF">SSX86_022601</name>
</gene>
<proteinExistence type="predicted"/>
<dbReference type="SUPFAM" id="SSF54928">
    <property type="entry name" value="RNA-binding domain, RBD"/>
    <property type="match status" value="1"/>
</dbReference>
<dbReference type="InterPro" id="IPR012677">
    <property type="entry name" value="Nucleotide-bd_a/b_plait_sf"/>
</dbReference>
<dbReference type="PANTHER" id="PTHR34427">
    <property type="entry name" value="DUF4283 DOMAIN PROTEIN"/>
    <property type="match status" value="1"/>
</dbReference>
<keyword evidence="1" id="KW-0694">RNA-binding</keyword>
<reference evidence="4 5" key="1">
    <citation type="submission" date="2024-04" db="EMBL/GenBank/DDBJ databases">
        <title>The reference genome of an endangered Asteraceae, Deinandra increscens subsp. villosa, native to the Central Coast of California.</title>
        <authorList>
            <person name="Guilliams M."/>
            <person name="Hasenstab-Lehman K."/>
            <person name="Meyer R."/>
            <person name="Mcevoy S."/>
        </authorList>
    </citation>
    <scope>NUCLEOTIDE SEQUENCE [LARGE SCALE GENOMIC DNA]</scope>
    <source>
        <tissue evidence="4">Leaf</tissue>
    </source>
</reference>
<accession>A0AAP0GP81</accession>
<dbReference type="InterPro" id="IPR000504">
    <property type="entry name" value="RRM_dom"/>
</dbReference>
<sequence length="568" mass="63618">MERRHRNPIPESIQRRITKLFVTNLPEGCSGADLAIQVRPYGQIFDLYIARKRDKGGNRFGFISMLDVKEKGELLKSLRNIRMGDYKLWFSVARFVLEDGEINVRYDAKQKHPVHEDKTKSSEGIRMEHRKSSFVAEDRSFKDSLVGKVVTLDNKTNAFSSLHGKSLVARMVDIQALENIKCYLKEVCPGRGKVQYLGGLDILVSFEDADTAEAVRLATQQAMDKFVSITTWEGQALGFERVAWLKLKGIPLHLLNNDTIDAVGGMFGKVVYSAKRFESDSDLSYEYIGILVGDGKRVNAEVVINWKGRKFQVWVEEELNEWIPDFIDSQEEDVTSDSEGEESVADQSPVVEPEKHVNDADVVNIHVDQPILETDQNGNDGIDDCYSLPINGMENNVEGYDFAFTPAVDFPFEKDLEVGGPLSVSKVIKRKKFKKLDLGRPSNGYVSSQESLKALKRSKNDDDLFGLDELLGLNKSDDNLDVEAQDNVSINGGEDHLDLNKQPATFAEDNNTIPDSFSALVFNNDDQLQAVEVAETIALGEKLGTDLTRCNDLIQDSITNEGLHRGKI</sequence>
<feature type="domain" description="RRM" evidence="3">
    <location>
        <begin position="18"/>
        <end position="95"/>
    </location>
</feature>
<name>A0AAP0GP81_9ASTR</name>